<sequence length="377" mass="45045">MYNTSTLLYPNEKDEQQDPGGKFNIFEVLGKDDKELIHSAFIKFLLENDYGFCEYFSLDIHPIKQVRLERSYSFKKQSKEKTGKVKRRIDIEALGEDDKPVLVIENKFKAFPYKGQLEDYDKIYKQHNPDIKKVLFCFDKNLVPFINNTNWEVKDYQEILGFLETVLVKEEDPEKLMFLEHYYKFLSGYYKEYNKYLCDFRFLLEKPTMAENKFWLRLMYSAVRIRLEDEFKEPKFRFLVNPGNTSVPLINIIPAHWTFGDYEFLIQFQGNELKFYVHILNGKTKNEEELKEQKIQTEKILNDTIEIIRKNIGTSDQKIKSFKRVNFGSCYLVKKHITSELKENKKVTIDMLIKEVFGFYEMINLNVITKIKHITLK</sequence>
<accession>A0A5B8YGI1</accession>
<reference evidence="1 2" key="1">
    <citation type="submission" date="2019-08" db="EMBL/GenBank/DDBJ databases">
        <title>Antarcticibacterium arcticum sp. nov., a bacterium isolated from marine sediment of the Canadian Beaufort Sea.</title>
        <authorList>
            <person name="Lee Y.M."/>
            <person name="Baek K."/>
            <person name="Lee D.-H."/>
            <person name="Shin S.C."/>
            <person name="Jin Y.K."/>
            <person name="Park Y."/>
        </authorList>
    </citation>
    <scope>NUCLEOTIDE SEQUENCE [LARGE SCALE GENOMIC DNA]</scope>
    <source>
        <strain evidence="1 2">PAMC 28998</strain>
    </source>
</reference>
<dbReference type="RefSeq" id="WP_146830780.1">
    <property type="nucleotide sequence ID" value="NZ_CP042476.1"/>
</dbReference>
<keyword evidence="2" id="KW-1185">Reference proteome</keyword>
<name>A0A5B8YGI1_9FLAO</name>
<gene>
    <name evidence="1" type="ORF">FK178_02765</name>
</gene>
<protein>
    <recommendedName>
        <fullName evidence="3">PD-(D/E)XK nuclease family protein</fullName>
    </recommendedName>
</protein>
<dbReference type="InterPro" id="IPR029470">
    <property type="entry name" value="PDDEXK_4"/>
</dbReference>
<dbReference type="OrthoDB" id="1440951at2"/>
<proteinExistence type="predicted"/>
<evidence type="ECO:0000313" key="1">
    <source>
        <dbReference type="EMBL" id="QED36701.1"/>
    </source>
</evidence>
<evidence type="ECO:0000313" key="2">
    <source>
        <dbReference type="Proteomes" id="UP000321954"/>
    </source>
</evidence>
<evidence type="ECO:0008006" key="3">
    <source>
        <dbReference type="Google" id="ProtNLM"/>
    </source>
</evidence>
<dbReference type="Proteomes" id="UP000321954">
    <property type="component" value="Chromosome"/>
</dbReference>
<organism evidence="1 2">
    <name type="scientific">Antarcticibacterium arcticum</name>
    <dbReference type="NCBI Taxonomy" id="2585771"/>
    <lineage>
        <taxon>Bacteria</taxon>
        <taxon>Pseudomonadati</taxon>
        <taxon>Bacteroidota</taxon>
        <taxon>Flavobacteriia</taxon>
        <taxon>Flavobacteriales</taxon>
        <taxon>Flavobacteriaceae</taxon>
        <taxon>Antarcticibacterium</taxon>
    </lineage>
</organism>
<dbReference type="AlphaFoldDB" id="A0A5B8YGI1"/>
<dbReference type="KEGG" id="anp:FK178_02765"/>
<dbReference type="Pfam" id="PF14281">
    <property type="entry name" value="PDDEXK_4"/>
    <property type="match status" value="1"/>
</dbReference>
<dbReference type="EMBL" id="CP042476">
    <property type="protein sequence ID" value="QED36701.1"/>
    <property type="molecule type" value="Genomic_DNA"/>
</dbReference>